<dbReference type="OrthoDB" id="370995at2759"/>
<name>A0A2A9MNH5_BESBE</name>
<keyword evidence="2" id="KW-1185">Reference proteome</keyword>
<comment type="caution">
    <text evidence="1">The sequence shown here is derived from an EMBL/GenBank/DDBJ whole genome shotgun (WGS) entry which is preliminary data.</text>
</comment>
<proteinExistence type="predicted"/>
<dbReference type="VEuPathDB" id="ToxoDB:BESB_038850"/>
<accession>A0A2A9MNH5</accession>
<dbReference type="RefSeq" id="XP_029221436.1">
    <property type="nucleotide sequence ID" value="XM_029362471.1"/>
</dbReference>
<dbReference type="EMBL" id="NWUJ01000002">
    <property type="protein sequence ID" value="PFH37427.1"/>
    <property type="molecule type" value="Genomic_DNA"/>
</dbReference>
<evidence type="ECO:0000313" key="1">
    <source>
        <dbReference type="EMBL" id="PFH37427.1"/>
    </source>
</evidence>
<dbReference type="GeneID" id="40308866"/>
<dbReference type="Proteomes" id="UP000224006">
    <property type="component" value="Chromosome II"/>
</dbReference>
<dbReference type="AlphaFoldDB" id="A0A2A9MNH5"/>
<protein>
    <submittedName>
        <fullName evidence="1">Uncharacterized protein</fullName>
    </submittedName>
</protein>
<sequence>MQWWDFAPGHWNLALPYRVALRRERNKFLANAVDLQEVIDGQNSQLQGIEVRNDSLVLSPAGVGIHKIPESLKTGTGGDP</sequence>
<gene>
    <name evidence="1" type="ORF">BESB_038850</name>
</gene>
<dbReference type="KEGG" id="bbes:BESB_038850"/>
<reference evidence="1 2" key="1">
    <citation type="submission" date="2017-09" db="EMBL/GenBank/DDBJ databases">
        <title>Genome sequencing of Besnoitia besnoiti strain Bb-Ger1.</title>
        <authorList>
            <person name="Schares G."/>
            <person name="Venepally P."/>
            <person name="Lorenzi H.A."/>
        </authorList>
    </citation>
    <scope>NUCLEOTIDE SEQUENCE [LARGE SCALE GENOMIC DNA]</scope>
    <source>
        <strain evidence="1 2">Bb-Ger1</strain>
    </source>
</reference>
<evidence type="ECO:0000313" key="2">
    <source>
        <dbReference type="Proteomes" id="UP000224006"/>
    </source>
</evidence>
<organism evidence="1 2">
    <name type="scientific">Besnoitia besnoiti</name>
    <name type="common">Apicomplexan protozoan</name>
    <dbReference type="NCBI Taxonomy" id="94643"/>
    <lineage>
        <taxon>Eukaryota</taxon>
        <taxon>Sar</taxon>
        <taxon>Alveolata</taxon>
        <taxon>Apicomplexa</taxon>
        <taxon>Conoidasida</taxon>
        <taxon>Coccidia</taxon>
        <taxon>Eucoccidiorida</taxon>
        <taxon>Eimeriorina</taxon>
        <taxon>Sarcocystidae</taxon>
        <taxon>Besnoitia</taxon>
    </lineage>
</organism>